<dbReference type="InterPro" id="IPR005656">
    <property type="entry name" value="MmgE_PrpD"/>
</dbReference>
<keyword evidence="5" id="KW-1185">Reference proteome</keyword>
<name>W4LJZ8_ENTF1</name>
<dbReference type="InterPro" id="IPR042188">
    <property type="entry name" value="MmgE/PrpD_sf_2"/>
</dbReference>
<evidence type="ECO:0000259" key="3">
    <source>
        <dbReference type="Pfam" id="PF19305"/>
    </source>
</evidence>
<gene>
    <name evidence="4" type="ORF">ETSY1_21680</name>
</gene>
<dbReference type="InterPro" id="IPR036148">
    <property type="entry name" value="MmgE/PrpD_sf"/>
</dbReference>
<dbReference type="AlphaFoldDB" id="W4LJZ8"/>
<accession>W4LJZ8</accession>
<reference evidence="4 5" key="1">
    <citation type="journal article" date="2014" name="Nature">
        <title>An environmental bacterial taxon with a large and distinct metabolic repertoire.</title>
        <authorList>
            <person name="Wilson M.C."/>
            <person name="Mori T."/>
            <person name="Ruckert C."/>
            <person name="Uria A.R."/>
            <person name="Helf M.J."/>
            <person name="Takada K."/>
            <person name="Gernert C."/>
            <person name="Steffens U.A."/>
            <person name="Heycke N."/>
            <person name="Schmitt S."/>
            <person name="Rinke C."/>
            <person name="Helfrich E.J."/>
            <person name="Brachmann A.O."/>
            <person name="Gurgui C."/>
            <person name="Wakimoto T."/>
            <person name="Kracht M."/>
            <person name="Crusemann M."/>
            <person name="Hentschel U."/>
            <person name="Abe I."/>
            <person name="Matsunaga S."/>
            <person name="Kalinowski J."/>
            <person name="Takeyama H."/>
            <person name="Piel J."/>
        </authorList>
    </citation>
    <scope>NUCLEOTIDE SEQUENCE [LARGE SCALE GENOMIC DNA]</scope>
    <source>
        <strain evidence="5">TSY1</strain>
    </source>
</reference>
<feature type="domain" description="MmgE/PrpD C-terminal" evidence="3">
    <location>
        <begin position="266"/>
        <end position="436"/>
    </location>
</feature>
<dbReference type="InterPro" id="IPR042183">
    <property type="entry name" value="MmgE/PrpD_sf_1"/>
</dbReference>
<evidence type="ECO:0000256" key="1">
    <source>
        <dbReference type="ARBA" id="ARBA00006174"/>
    </source>
</evidence>
<proteinExistence type="inferred from homology"/>
<dbReference type="InterPro" id="IPR045336">
    <property type="entry name" value="MmgE_PrpD_N"/>
</dbReference>
<dbReference type="SUPFAM" id="SSF103378">
    <property type="entry name" value="2-methylcitrate dehydratase PrpD"/>
    <property type="match status" value="1"/>
</dbReference>
<dbReference type="InterPro" id="IPR045337">
    <property type="entry name" value="MmgE_PrpD_C"/>
</dbReference>
<sequence>MDRTTELLSTYTCDLTYEQLPADAVHQVKRTLIDSAGCLIGGLQAEPARIARHLAQTVTCTTPSRLLGTAQSSSPDMAGFANGVALRYLDYKDSYFSPGGGHPSDMIPAVLALADPLQCDGRTVITAIVVAYEVFCRLSDHVVIGPLGWDQGMLGVIGAVCGAGKVLGLERDDLAQAIALASVSNLPLGAIRVGELSMWKGCAAAYATRAAIFSVQLAKQGMTGPDAPLDGRRGLWQQAVDEPVEIPPFDPAADGFRILSTIFKSYPSQIHTQGPIGLALELRQQVQPHEIAAIHLRTYETAASSAATEPEKWAPKTRETADHSIPYLVAYALQHGMVTPHSFTDAYLQDPDVRSLIATMTIEEEPGFTQRFSDEYNCQMDVTTTSGQRVSAAVAHPRGHFRNPMSDADVEAKFRRLAADIMSPEHMDRALALLWSLEDAENLKACFDALIVA</sequence>
<evidence type="ECO:0000259" key="2">
    <source>
        <dbReference type="Pfam" id="PF03972"/>
    </source>
</evidence>
<dbReference type="PATRIC" id="fig|1429438.4.peg.4196"/>
<comment type="caution">
    <text evidence="4">The sequence shown here is derived from an EMBL/GenBank/DDBJ whole genome shotgun (WGS) entry which is preliminary data.</text>
</comment>
<organism evidence="4 5">
    <name type="scientific">Entotheonella factor</name>
    <dbReference type="NCBI Taxonomy" id="1429438"/>
    <lineage>
        <taxon>Bacteria</taxon>
        <taxon>Pseudomonadati</taxon>
        <taxon>Nitrospinota/Tectimicrobiota group</taxon>
        <taxon>Candidatus Tectimicrobiota</taxon>
        <taxon>Candidatus Entotheonellia</taxon>
        <taxon>Candidatus Entotheonellales</taxon>
        <taxon>Candidatus Entotheonellaceae</taxon>
        <taxon>Candidatus Entotheonella</taxon>
    </lineage>
</organism>
<dbReference type="Pfam" id="PF03972">
    <property type="entry name" value="MmgE_PrpD_N"/>
    <property type="match status" value="1"/>
</dbReference>
<evidence type="ECO:0008006" key="6">
    <source>
        <dbReference type="Google" id="ProtNLM"/>
    </source>
</evidence>
<dbReference type="PANTHER" id="PTHR16943">
    <property type="entry name" value="2-METHYLCITRATE DEHYDRATASE-RELATED"/>
    <property type="match status" value="1"/>
</dbReference>
<dbReference type="GO" id="GO:0016829">
    <property type="term" value="F:lyase activity"/>
    <property type="evidence" value="ECO:0007669"/>
    <property type="project" value="InterPro"/>
</dbReference>
<dbReference type="Gene3D" id="3.30.1330.120">
    <property type="entry name" value="2-methylcitrate dehydratase PrpD"/>
    <property type="match status" value="1"/>
</dbReference>
<dbReference type="Proteomes" id="UP000019141">
    <property type="component" value="Unassembled WGS sequence"/>
</dbReference>
<evidence type="ECO:0000313" key="4">
    <source>
        <dbReference type="EMBL" id="ETW97681.1"/>
    </source>
</evidence>
<evidence type="ECO:0000313" key="5">
    <source>
        <dbReference type="Proteomes" id="UP000019141"/>
    </source>
</evidence>
<comment type="similarity">
    <text evidence="1">Belongs to the PrpD family.</text>
</comment>
<feature type="domain" description="MmgE/PrpD N-terminal" evidence="2">
    <location>
        <begin position="8"/>
        <end position="241"/>
    </location>
</feature>
<protein>
    <recommendedName>
        <fullName evidence="6">2-methylcitrate dehydratase</fullName>
    </recommendedName>
</protein>
<dbReference type="PANTHER" id="PTHR16943:SF8">
    <property type="entry name" value="2-METHYLCITRATE DEHYDRATASE"/>
    <property type="match status" value="1"/>
</dbReference>
<dbReference type="Gene3D" id="1.10.4100.10">
    <property type="entry name" value="2-methylcitrate dehydratase PrpD"/>
    <property type="match status" value="1"/>
</dbReference>
<dbReference type="EMBL" id="AZHW01000633">
    <property type="protein sequence ID" value="ETW97681.1"/>
    <property type="molecule type" value="Genomic_DNA"/>
</dbReference>
<dbReference type="HOGENOM" id="CLU_026574_3_0_7"/>
<dbReference type="Pfam" id="PF19305">
    <property type="entry name" value="MmgE_PrpD_C"/>
    <property type="match status" value="1"/>
</dbReference>